<name>A0ABT0R5C4_9BACT</name>
<dbReference type="Proteomes" id="UP001202031">
    <property type="component" value="Unassembled WGS sequence"/>
</dbReference>
<evidence type="ECO:0000313" key="1">
    <source>
        <dbReference type="EMBL" id="MCL6656132.1"/>
    </source>
</evidence>
<reference evidence="1 2" key="1">
    <citation type="submission" date="2022-03" db="EMBL/GenBank/DDBJ databases">
        <title>Taxonomic description of new species and reclassification of some bacterial strains.</title>
        <authorList>
            <person name="Ndongo S."/>
        </authorList>
    </citation>
    <scope>NUCLEOTIDE SEQUENCE [LARGE SCALE GENOMIC DNA]</scope>
    <source>
        <strain evidence="1 2">Marseille-P6666</strain>
    </source>
</reference>
<comment type="caution">
    <text evidence="1">The sequence shown here is derived from an EMBL/GenBank/DDBJ whole genome shotgun (WGS) entry which is preliminary data.</text>
</comment>
<dbReference type="RefSeq" id="WP_102728273.1">
    <property type="nucleotide sequence ID" value="NZ_CP072027.1"/>
</dbReference>
<sequence>MSKSKEHIKRELEYLYEYGNMILIDEAIKYKKIPKETENIIKNKPSYQEYKNKNLSLLSSYQDWFTKSYNIVRQILPDRHQEFYDLYKTEKRKSIDSLTYTISDYFLGLVVKKGSEEIVDRISIFSSKMSIQISILEACLKLIDSKLENIEELLQYELFENELQAAQNLLNKKYIRAAGVLAGVTLETHLLKVCKFHNIIFRKQNPTISDFNEELKKLEIIDLPTWRLIQRLGDIRNMSAHSKEREPTPDEVMDLIRGVEKLISEIN</sequence>
<evidence type="ECO:0008006" key="3">
    <source>
        <dbReference type="Google" id="ProtNLM"/>
    </source>
</evidence>
<dbReference type="EMBL" id="JAMGSI010000001">
    <property type="protein sequence ID" value="MCL6656132.1"/>
    <property type="molecule type" value="Genomic_DNA"/>
</dbReference>
<dbReference type="GeneID" id="84022653"/>
<evidence type="ECO:0000313" key="2">
    <source>
        <dbReference type="Proteomes" id="UP001202031"/>
    </source>
</evidence>
<organism evidence="1 2">
    <name type="scientific">Akkermansia massiliensis</name>
    <dbReference type="NCBI Taxonomy" id="2927224"/>
    <lineage>
        <taxon>Bacteria</taxon>
        <taxon>Pseudomonadati</taxon>
        <taxon>Verrucomicrobiota</taxon>
        <taxon>Verrucomicrobiia</taxon>
        <taxon>Verrucomicrobiales</taxon>
        <taxon>Akkermansiaceae</taxon>
        <taxon>Akkermansia</taxon>
    </lineage>
</organism>
<gene>
    <name evidence="1" type="ORF">M8N44_02200</name>
</gene>
<proteinExistence type="predicted"/>
<protein>
    <recommendedName>
        <fullName evidence="3">DUF4145 domain-containing protein</fullName>
    </recommendedName>
</protein>
<accession>A0ABT0R5C4</accession>
<keyword evidence="2" id="KW-1185">Reference proteome</keyword>